<evidence type="ECO:0000313" key="2">
    <source>
        <dbReference type="Proteomes" id="UP001239111"/>
    </source>
</evidence>
<feature type="non-terminal residue" evidence="1">
    <location>
        <position position="137"/>
    </location>
</feature>
<accession>A0ACC2N0P6</accession>
<comment type="caution">
    <text evidence="1">The sequence shown here is derived from an EMBL/GenBank/DDBJ whole genome shotgun (WGS) entry which is preliminary data.</text>
</comment>
<name>A0ACC2N0P6_9HYME</name>
<proteinExistence type="predicted"/>
<keyword evidence="2" id="KW-1185">Reference proteome</keyword>
<reference evidence="1" key="1">
    <citation type="submission" date="2023-04" db="EMBL/GenBank/DDBJ databases">
        <title>A chromosome-level genome assembly of the parasitoid wasp Eretmocerus hayati.</title>
        <authorList>
            <person name="Zhong Y."/>
            <person name="Liu S."/>
            <person name="Liu Y."/>
        </authorList>
    </citation>
    <scope>NUCLEOTIDE SEQUENCE</scope>
    <source>
        <strain evidence="1">ZJU_SS_LIU_2023</strain>
    </source>
</reference>
<dbReference type="EMBL" id="CM056744">
    <property type="protein sequence ID" value="KAJ8664689.1"/>
    <property type="molecule type" value="Genomic_DNA"/>
</dbReference>
<gene>
    <name evidence="1" type="ORF">QAD02_006351</name>
</gene>
<protein>
    <submittedName>
        <fullName evidence="1">Uncharacterized protein</fullName>
    </submittedName>
</protein>
<dbReference type="Proteomes" id="UP001239111">
    <property type="component" value="Chromosome 4"/>
</dbReference>
<sequence length="137" mass="15437">TDKFFVIPHQVTIENLGFSRNKTPLTMKILLISMVFFAPILAAPRPDAALEKAKHDVQQMVKAVENNLQEILGKDGYSKFERADYTGAVKSASGHNGETVNNTIKRIVYMFYENMKPFFTSKPGTSTEVCLKEFKES</sequence>
<feature type="non-terminal residue" evidence="1">
    <location>
        <position position="1"/>
    </location>
</feature>
<organism evidence="1 2">
    <name type="scientific">Eretmocerus hayati</name>
    <dbReference type="NCBI Taxonomy" id="131215"/>
    <lineage>
        <taxon>Eukaryota</taxon>
        <taxon>Metazoa</taxon>
        <taxon>Ecdysozoa</taxon>
        <taxon>Arthropoda</taxon>
        <taxon>Hexapoda</taxon>
        <taxon>Insecta</taxon>
        <taxon>Pterygota</taxon>
        <taxon>Neoptera</taxon>
        <taxon>Endopterygota</taxon>
        <taxon>Hymenoptera</taxon>
        <taxon>Apocrita</taxon>
        <taxon>Proctotrupomorpha</taxon>
        <taxon>Chalcidoidea</taxon>
        <taxon>Aphelinidae</taxon>
        <taxon>Aphelininae</taxon>
        <taxon>Eretmocerus</taxon>
    </lineage>
</organism>
<evidence type="ECO:0000313" key="1">
    <source>
        <dbReference type="EMBL" id="KAJ8664689.1"/>
    </source>
</evidence>